<feature type="active site" description="Phosphocysteine intermediate" evidence="6">
    <location>
        <position position="168"/>
    </location>
</feature>
<reference evidence="9 10" key="1">
    <citation type="submission" date="2019-04" db="EMBL/GenBank/DDBJ databases">
        <authorList>
            <consortium name="Wellcome Sanger Institute Data Sharing"/>
        </authorList>
    </citation>
    <scope>NUCLEOTIDE SEQUENCE [LARGE SCALE GENOMIC DNA]</scope>
</reference>
<accession>A0A8C9V4I7</accession>
<keyword evidence="3" id="KW-0904">Protein phosphatase</keyword>
<dbReference type="SMART" id="SM00195">
    <property type="entry name" value="DSPc"/>
    <property type="match status" value="1"/>
</dbReference>
<comment type="similarity">
    <text evidence="1">Belongs to the protein-tyrosine phosphatase family. Non-receptor class dual specificity subfamily.</text>
</comment>
<evidence type="ECO:0000259" key="7">
    <source>
        <dbReference type="PROSITE" id="PS50054"/>
    </source>
</evidence>
<proteinExistence type="inferred from homology"/>
<evidence type="ECO:0000256" key="1">
    <source>
        <dbReference type="ARBA" id="ARBA00008601"/>
    </source>
</evidence>
<dbReference type="InterPro" id="IPR020405">
    <property type="entry name" value="Atypical_DUSP_subfamA"/>
</dbReference>
<evidence type="ECO:0000256" key="6">
    <source>
        <dbReference type="PIRSR" id="PIRSR620405-1"/>
    </source>
</evidence>
<organism evidence="9 10">
    <name type="scientific">Scleropages formosus</name>
    <name type="common">Asian bonytongue</name>
    <name type="synonym">Osteoglossum formosum</name>
    <dbReference type="NCBI Taxonomy" id="113540"/>
    <lineage>
        <taxon>Eukaryota</taxon>
        <taxon>Metazoa</taxon>
        <taxon>Chordata</taxon>
        <taxon>Craniata</taxon>
        <taxon>Vertebrata</taxon>
        <taxon>Euteleostomi</taxon>
        <taxon>Actinopterygii</taxon>
        <taxon>Neopterygii</taxon>
        <taxon>Teleostei</taxon>
        <taxon>Osteoglossocephala</taxon>
        <taxon>Osteoglossomorpha</taxon>
        <taxon>Osteoglossiformes</taxon>
        <taxon>Osteoglossidae</taxon>
        <taxon>Scleropages</taxon>
    </lineage>
</organism>
<dbReference type="PRINTS" id="PR01909">
    <property type="entry name" value="ADSPHPHTASEA"/>
</dbReference>
<dbReference type="PROSITE" id="PS50056">
    <property type="entry name" value="TYR_PHOSPHATASE_2"/>
    <property type="match status" value="1"/>
</dbReference>
<keyword evidence="2" id="KW-0378">Hydrolase</keyword>
<dbReference type="InterPro" id="IPR029021">
    <property type="entry name" value="Prot-tyrosine_phosphatase-like"/>
</dbReference>
<evidence type="ECO:0000256" key="5">
    <source>
        <dbReference type="ARBA" id="ARBA00048336"/>
    </source>
</evidence>
<protein>
    <submittedName>
        <fullName evidence="9">Dual specificity phosphatase 13a</fullName>
    </submittedName>
</protein>
<dbReference type="Ensembl" id="ENSSFOT00015024123.2">
    <property type="protein sequence ID" value="ENSSFOP00015023863.2"/>
    <property type="gene ID" value="ENSSFOG00015017803.2"/>
</dbReference>
<feature type="domain" description="Tyrosine-protein phosphatase" evidence="7">
    <location>
        <begin position="75"/>
        <end position="223"/>
    </location>
</feature>
<dbReference type="PRINTS" id="PR01908">
    <property type="entry name" value="ADSPHPHTASE"/>
</dbReference>
<dbReference type="Gene3D" id="3.90.190.10">
    <property type="entry name" value="Protein tyrosine phosphatase superfamily"/>
    <property type="match status" value="1"/>
</dbReference>
<evidence type="ECO:0000313" key="10">
    <source>
        <dbReference type="Proteomes" id="UP000694397"/>
    </source>
</evidence>
<evidence type="ECO:0000256" key="2">
    <source>
        <dbReference type="ARBA" id="ARBA00022801"/>
    </source>
</evidence>
<dbReference type="GO" id="GO:0008138">
    <property type="term" value="F:protein tyrosine/serine/threonine phosphatase activity"/>
    <property type="evidence" value="ECO:0007669"/>
    <property type="project" value="InterPro"/>
</dbReference>
<reference evidence="9" key="2">
    <citation type="submission" date="2025-08" db="UniProtKB">
        <authorList>
            <consortium name="Ensembl"/>
        </authorList>
    </citation>
    <scope>IDENTIFICATION</scope>
</reference>
<dbReference type="PANTHER" id="PTHR45682">
    <property type="entry name" value="AGAP008228-PA"/>
    <property type="match status" value="1"/>
</dbReference>
<evidence type="ECO:0000256" key="4">
    <source>
        <dbReference type="ARBA" id="ARBA00047761"/>
    </source>
</evidence>
<dbReference type="InterPro" id="IPR000340">
    <property type="entry name" value="Dual-sp_phosphatase_cat-dom"/>
</dbReference>
<feature type="domain" description="Tyrosine specific protein phosphatases" evidence="8">
    <location>
        <begin position="145"/>
        <end position="202"/>
    </location>
</feature>
<dbReference type="PROSITE" id="PS00383">
    <property type="entry name" value="TYR_PHOSPHATASE_1"/>
    <property type="match status" value="1"/>
</dbReference>
<reference evidence="9" key="3">
    <citation type="submission" date="2025-09" db="UniProtKB">
        <authorList>
            <consortium name="Ensembl"/>
        </authorList>
    </citation>
    <scope>IDENTIFICATION</scope>
</reference>
<dbReference type="InterPro" id="IPR000387">
    <property type="entry name" value="Tyr_Pase_dom"/>
</dbReference>
<evidence type="ECO:0000259" key="8">
    <source>
        <dbReference type="PROSITE" id="PS50056"/>
    </source>
</evidence>
<dbReference type="PANTHER" id="PTHR45682:SF10">
    <property type="entry name" value="DUAL SPECIFICITY PROTEIN PHOSPHATASE 13 ISOFORM B"/>
    <property type="match status" value="1"/>
</dbReference>
<name>A0A8C9V4I7_SCLFO</name>
<dbReference type="GO" id="GO:0005737">
    <property type="term" value="C:cytoplasm"/>
    <property type="evidence" value="ECO:0007669"/>
    <property type="project" value="TreeGrafter"/>
</dbReference>
<sequence>MTAADATHTGFYFVKKLENILDTCKLELTPIDEVWPHLYIGNVMDKGNRLSSGRYETPPVSDLQELLMRGCYSTGPVNQVWPGVYIGNAASARDKDTLRIMGITHIVNAAHGPLHINTGARFYRDLPIDYYGVEADDAYDFDLSLFFYPTAKFIRAALSQYGKVLVHCAMGVSRSAALVLAFLMISEGLTLVEAIKAVRQHRDVCPNYGFLEQLRRLDMTLCQERRQREEASKPKV</sequence>
<dbReference type="GO" id="GO:0043409">
    <property type="term" value="P:negative regulation of MAPK cascade"/>
    <property type="evidence" value="ECO:0007669"/>
    <property type="project" value="TreeGrafter"/>
</dbReference>
<dbReference type="Proteomes" id="UP000694397">
    <property type="component" value="Chromosome 8"/>
</dbReference>
<gene>
    <name evidence="9" type="primary">DUSP13B</name>
</gene>
<dbReference type="GO" id="GO:0033549">
    <property type="term" value="F:MAP kinase phosphatase activity"/>
    <property type="evidence" value="ECO:0007669"/>
    <property type="project" value="TreeGrafter"/>
</dbReference>
<evidence type="ECO:0000313" key="9">
    <source>
        <dbReference type="Ensembl" id="ENSSFOP00015023863.2"/>
    </source>
</evidence>
<dbReference type="OrthoDB" id="10252009at2759"/>
<keyword evidence="10" id="KW-1185">Reference proteome</keyword>
<dbReference type="InterPro" id="IPR020422">
    <property type="entry name" value="TYR_PHOSPHATASE_DUAL_dom"/>
</dbReference>
<dbReference type="GO" id="GO:0004722">
    <property type="term" value="F:protein serine/threonine phosphatase activity"/>
    <property type="evidence" value="ECO:0007669"/>
    <property type="project" value="UniProtKB-EC"/>
</dbReference>
<dbReference type="GeneTree" id="ENSGT00940000154628"/>
<comment type="catalytic activity">
    <reaction evidence="5">
        <text>O-phospho-L-threonyl-[protein] + H2O = L-threonyl-[protein] + phosphate</text>
        <dbReference type="Rhea" id="RHEA:47004"/>
        <dbReference type="Rhea" id="RHEA-COMP:11060"/>
        <dbReference type="Rhea" id="RHEA-COMP:11605"/>
        <dbReference type="ChEBI" id="CHEBI:15377"/>
        <dbReference type="ChEBI" id="CHEBI:30013"/>
        <dbReference type="ChEBI" id="CHEBI:43474"/>
        <dbReference type="ChEBI" id="CHEBI:61977"/>
        <dbReference type="EC" id="3.1.3.16"/>
    </reaction>
</comment>
<dbReference type="InterPro" id="IPR016130">
    <property type="entry name" value="Tyr_Pase_AS"/>
</dbReference>
<comment type="catalytic activity">
    <reaction evidence="4">
        <text>O-phospho-L-seryl-[protein] + H2O = L-seryl-[protein] + phosphate</text>
        <dbReference type="Rhea" id="RHEA:20629"/>
        <dbReference type="Rhea" id="RHEA-COMP:9863"/>
        <dbReference type="Rhea" id="RHEA-COMP:11604"/>
        <dbReference type="ChEBI" id="CHEBI:15377"/>
        <dbReference type="ChEBI" id="CHEBI:29999"/>
        <dbReference type="ChEBI" id="CHEBI:43474"/>
        <dbReference type="ChEBI" id="CHEBI:83421"/>
        <dbReference type="EC" id="3.1.3.16"/>
    </reaction>
</comment>
<dbReference type="Pfam" id="PF00782">
    <property type="entry name" value="DSPc"/>
    <property type="match status" value="1"/>
</dbReference>
<dbReference type="SUPFAM" id="SSF52799">
    <property type="entry name" value="(Phosphotyrosine protein) phosphatases II"/>
    <property type="match status" value="1"/>
</dbReference>
<dbReference type="AlphaFoldDB" id="A0A8C9V4I7"/>
<dbReference type="PROSITE" id="PS50054">
    <property type="entry name" value="TYR_PHOSPHATASE_DUAL"/>
    <property type="match status" value="1"/>
</dbReference>
<evidence type="ECO:0000256" key="3">
    <source>
        <dbReference type="ARBA" id="ARBA00022912"/>
    </source>
</evidence>